<reference evidence="5" key="1">
    <citation type="journal article" date="2015" name="Mitochondrial DNA">
        <title>The complete chloroplast genome of Guillardia theta strain CCMP2712.</title>
        <authorList>
            <person name="Tang X."/>
            <person name="Bi G."/>
        </authorList>
    </citation>
    <scope>NUCLEOTIDE SEQUENCE</scope>
</reference>
<feature type="transmembrane region" description="Helical" evidence="4">
    <location>
        <begin position="6"/>
        <end position="26"/>
    </location>
</feature>
<keyword evidence="4" id="KW-0472">Membrane</keyword>
<dbReference type="EMBL" id="KT428890">
    <property type="protein sequence ID" value="ALG63558.1"/>
    <property type="molecule type" value="Genomic_DNA"/>
</dbReference>
<dbReference type="Pfam" id="PF13424">
    <property type="entry name" value="TPR_12"/>
    <property type="match status" value="1"/>
</dbReference>
<evidence type="ECO:0000256" key="2">
    <source>
        <dbReference type="ARBA" id="ARBA00022803"/>
    </source>
</evidence>
<dbReference type="InterPro" id="IPR011990">
    <property type="entry name" value="TPR-like_helical_dom_sf"/>
</dbReference>
<feature type="repeat" description="TPR" evidence="3">
    <location>
        <begin position="53"/>
        <end position="86"/>
    </location>
</feature>
<dbReference type="InterPro" id="IPR019734">
    <property type="entry name" value="TPR_rpt"/>
</dbReference>
<sequence length="174" mass="20241">MYGQFITFTLSYCFINGITFVSYISIQANIPKKQVEDALSELQRKVRSKNATSEDYYLLGTIYLSKKLFDQAIIQFRYALKLWDKNDREGIANLYNTVGFTYSESNQYDLAIYYYSEAIKNLSNYTTALNNLGYAYEKQGNFGEAIKTYKAVISYNEDNEVATNRLQLLKRRTK</sequence>
<feature type="repeat" description="TPR" evidence="3">
    <location>
        <begin position="126"/>
        <end position="159"/>
    </location>
</feature>
<evidence type="ECO:0000256" key="3">
    <source>
        <dbReference type="PROSITE-ProRule" id="PRU00339"/>
    </source>
</evidence>
<geneLocation type="chloroplast" evidence="5"/>
<dbReference type="SUPFAM" id="SSF48452">
    <property type="entry name" value="TPR-like"/>
    <property type="match status" value="1"/>
</dbReference>
<dbReference type="SMART" id="SM00028">
    <property type="entry name" value="TPR"/>
    <property type="match status" value="3"/>
</dbReference>
<dbReference type="PANTHER" id="PTHR44943:SF8">
    <property type="entry name" value="TPR REPEAT-CONTAINING PROTEIN MJ0263"/>
    <property type="match status" value="1"/>
</dbReference>
<dbReference type="PROSITE" id="PS50005">
    <property type="entry name" value="TPR"/>
    <property type="match status" value="3"/>
</dbReference>
<keyword evidence="2 3" id="KW-0802">TPR repeat</keyword>
<name>A0A0U2JW23_GUITH</name>
<dbReference type="PROSITE" id="PS50293">
    <property type="entry name" value="TPR_REGION"/>
    <property type="match status" value="1"/>
</dbReference>
<keyword evidence="4" id="KW-0812">Transmembrane</keyword>
<feature type="repeat" description="TPR" evidence="3">
    <location>
        <begin position="92"/>
        <end position="125"/>
    </location>
</feature>
<keyword evidence="5" id="KW-0150">Chloroplast</keyword>
<keyword evidence="5" id="KW-0934">Plastid</keyword>
<dbReference type="Gene3D" id="1.25.40.10">
    <property type="entry name" value="Tetratricopeptide repeat domain"/>
    <property type="match status" value="1"/>
</dbReference>
<proteinExistence type="predicted"/>
<keyword evidence="1" id="KW-0677">Repeat</keyword>
<dbReference type="PANTHER" id="PTHR44943">
    <property type="entry name" value="CELLULOSE SYNTHASE OPERON PROTEIN C"/>
    <property type="match status" value="1"/>
</dbReference>
<organism evidence="5">
    <name type="scientific">Guillardia theta</name>
    <name type="common">Cryptophyte</name>
    <name type="synonym">Cryptomonas phi</name>
    <dbReference type="NCBI Taxonomy" id="55529"/>
    <lineage>
        <taxon>Eukaryota</taxon>
        <taxon>Cryptophyceae</taxon>
        <taxon>Pyrenomonadales</taxon>
        <taxon>Geminigeraceae</taxon>
        <taxon>Guillardia</taxon>
    </lineage>
</organism>
<keyword evidence="4" id="KW-1133">Transmembrane helix</keyword>
<gene>
    <name evidence="5" type="primary">ycf37</name>
</gene>
<dbReference type="AlphaFoldDB" id="A0A0U2JW23"/>
<dbReference type="Pfam" id="PF00515">
    <property type="entry name" value="TPR_1"/>
    <property type="match status" value="1"/>
</dbReference>
<evidence type="ECO:0000256" key="1">
    <source>
        <dbReference type="ARBA" id="ARBA00022737"/>
    </source>
</evidence>
<evidence type="ECO:0000256" key="4">
    <source>
        <dbReference type="SAM" id="Phobius"/>
    </source>
</evidence>
<dbReference type="InterPro" id="IPR051685">
    <property type="entry name" value="Ycf3/AcsC/BcsC/TPR_MFPF"/>
</dbReference>
<accession>A0A0U2JW23</accession>
<evidence type="ECO:0000313" key="5">
    <source>
        <dbReference type="EMBL" id="ALG63558.1"/>
    </source>
</evidence>
<protein>
    <submittedName>
        <fullName evidence="5">Uncharacterized protein</fullName>
    </submittedName>
</protein>